<sequence length="217" mass="23240">MSVETPAQYARQHPRPAAVAGSSTAVASPTGPSNGSRTVTIEHDDDNDEDDADEATRNPRRIGVLRLRGRALSGGPRVQWQDGVVDNEMLNRKKSKICCIYHKPKEFDESSSDESGSDSESSDGSDDSRVAEAARQGRSRGHRHHHHGHGPGGCSSNEANPTSASSNTLVAPTAASLTTEFYQDPEEMPPAEPNAYEKQPNRSDKGKGANLDVGLLL</sequence>
<feature type="compositionally biased region" description="Basic residues" evidence="3">
    <location>
        <begin position="137"/>
        <end position="149"/>
    </location>
</feature>
<feature type="compositionally biased region" description="Acidic residues" evidence="3">
    <location>
        <begin position="43"/>
        <end position="53"/>
    </location>
</feature>
<evidence type="ECO:0000313" key="4">
    <source>
        <dbReference type="EMBL" id="SCV68151.1"/>
    </source>
</evidence>
<evidence type="ECO:0000256" key="1">
    <source>
        <dbReference type="ARBA" id="ARBA00005605"/>
    </source>
</evidence>
<keyword evidence="5" id="KW-1185">Reference proteome</keyword>
<proteinExistence type="inferred from homology"/>
<keyword evidence="2" id="KW-0539">Nucleus</keyword>
<dbReference type="PANTHER" id="PTHR20835">
    <property type="entry name" value="E3 UBIQUITIN-PROTEIN LIGASE PPP1R11-RELATED"/>
    <property type="match status" value="1"/>
</dbReference>
<dbReference type="InterPro" id="IPR011107">
    <property type="entry name" value="PPI_Ypi1"/>
</dbReference>
<organism evidence="4 5">
    <name type="scientific">Microbotryum intermedium</name>
    <dbReference type="NCBI Taxonomy" id="269621"/>
    <lineage>
        <taxon>Eukaryota</taxon>
        <taxon>Fungi</taxon>
        <taxon>Dikarya</taxon>
        <taxon>Basidiomycota</taxon>
        <taxon>Pucciniomycotina</taxon>
        <taxon>Microbotryomycetes</taxon>
        <taxon>Microbotryales</taxon>
        <taxon>Microbotryaceae</taxon>
        <taxon>Microbotryum</taxon>
    </lineage>
</organism>
<feature type="region of interest" description="Disordered" evidence="3">
    <location>
        <begin position="1"/>
        <end position="61"/>
    </location>
</feature>
<gene>
    <name evidence="4" type="ORF">BQ2448_272</name>
</gene>
<accession>A0A238F7U4</accession>
<comment type="function">
    <text evidence="2">Regulator of type 1 phosphatases which maintains protein phosphatase activity under strict control.</text>
</comment>
<dbReference type="GO" id="GO:0004865">
    <property type="term" value="F:protein serine/threonine phosphatase inhibitor activity"/>
    <property type="evidence" value="ECO:0007669"/>
    <property type="project" value="UniProtKB-UniRule"/>
</dbReference>
<reference evidence="5" key="1">
    <citation type="submission" date="2016-09" db="EMBL/GenBank/DDBJ databases">
        <authorList>
            <person name="Jeantristanb JTB J.-T."/>
            <person name="Ricardo R."/>
        </authorList>
    </citation>
    <scope>NUCLEOTIDE SEQUENCE [LARGE SCALE GENOMIC DNA]</scope>
</reference>
<comment type="subcellular location">
    <subcellularLocation>
        <location evidence="2">Nucleus</location>
    </subcellularLocation>
</comment>
<dbReference type="GO" id="GO:0005634">
    <property type="term" value="C:nucleus"/>
    <property type="evidence" value="ECO:0007669"/>
    <property type="project" value="UniProtKB-SubCell"/>
</dbReference>
<protein>
    <recommendedName>
        <fullName evidence="2">Type 1 phosphatases regulator</fullName>
    </recommendedName>
</protein>
<name>A0A238F7U4_9BASI</name>
<feature type="compositionally biased region" description="Acidic residues" evidence="3">
    <location>
        <begin position="109"/>
        <end position="125"/>
    </location>
</feature>
<dbReference type="GO" id="GO:0008157">
    <property type="term" value="F:protein phosphatase 1 binding"/>
    <property type="evidence" value="ECO:0007669"/>
    <property type="project" value="TreeGrafter"/>
</dbReference>
<dbReference type="PANTHER" id="PTHR20835:SF0">
    <property type="entry name" value="E3 UBIQUITIN-PROTEIN LIGASE PPP1R11"/>
    <property type="match status" value="1"/>
</dbReference>
<comment type="similarity">
    <text evidence="1 2">Belongs to the YPI1 family.</text>
</comment>
<feature type="compositionally biased region" description="Polar residues" evidence="3">
    <location>
        <begin position="154"/>
        <end position="181"/>
    </location>
</feature>
<dbReference type="STRING" id="269621.A0A238F7U4"/>
<evidence type="ECO:0000256" key="2">
    <source>
        <dbReference type="RuleBase" id="RU367162"/>
    </source>
</evidence>
<dbReference type="Proteomes" id="UP000198372">
    <property type="component" value="Unassembled WGS sequence"/>
</dbReference>
<feature type="compositionally biased region" description="Low complexity" evidence="3">
    <location>
        <begin position="16"/>
        <end position="31"/>
    </location>
</feature>
<dbReference type="OrthoDB" id="307488at2759"/>
<dbReference type="AlphaFoldDB" id="A0A238F7U4"/>
<evidence type="ECO:0000313" key="5">
    <source>
        <dbReference type="Proteomes" id="UP000198372"/>
    </source>
</evidence>
<dbReference type="EMBL" id="FMSP01000003">
    <property type="protein sequence ID" value="SCV68151.1"/>
    <property type="molecule type" value="Genomic_DNA"/>
</dbReference>
<evidence type="ECO:0000256" key="3">
    <source>
        <dbReference type="SAM" id="MobiDB-lite"/>
    </source>
</evidence>
<feature type="region of interest" description="Disordered" evidence="3">
    <location>
        <begin position="103"/>
        <end position="217"/>
    </location>
</feature>
<dbReference type="Pfam" id="PF07491">
    <property type="entry name" value="PPI_Ypi1"/>
    <property type="match status" value="1"/>
</dbReference>